<dbReference type="Proteomes" id="UP000799291">
    <property type="component" value="Unassembled WGS sequence"/>
</dbReference>
<dbReference type="AlphaFoldDB" id="A0A6G1IIT4"/>
<sequence>MRPWDLRRDGKYDRTFDSGDQCSVLRVTYAEIQADVSADNKKALQRFWNLSWSATFAFSVVLAQPVTSHQTLLAQNSFYARIRVLLPAVMRPAASERMNHKIAKLKCLTDHPIRLGPALDRLEDYGFGRGRTTLDRTGRRSMDDAVFVDYWQDRLGWKLAIGNVEVIVVEELINHRFRRLHRSSALHVVIQPQTNQKGTPYAHPSRIIPKPSIKSESF</sequence>
<accession>A0A6G1IIT4</accession>
<organism evidence="2 3">
    <name type="scientific">Lentithecium fluviatile CBS 122367</name>
    <dbReference type="NCBI Taxonomy" id="1168545"/>
    <lineage>
        <taxon>Eukaryota</taxon>
        <taxon>Fungi</taxon>
        <taxon>Dikarya</taxon>
        <taxon>Ascomycota</taxon>
        <taxon>Pezizomycotina</taxon>
        <taxon>Dothideomycetes</taxon>
        <taxon>Pleosporomycetidae</taxon>
        <taxon>Pleosporales</taxon>
        <taxon>Massarineae</taxon>
        <taxon>Lentitheciaceae</taxon>
        <taxon>Lentithecium</taxon>
    </lineage>
</organism>
<evidence type="ECO:0000313" key="3">
    <source>
        <dbReference type="Proteomes" id="UP000799291"/>
    </source>
</evidence>
<evidence type="ECO:0000313" key="2">
    <source>
        <dbReference type="EMBL" id="KAF2678146.1"/>
    </source>
</evidence>
<proteinExistence type="predicted"/>
<keyword evidence="3" id="KW-1185">Reference proteome</keyword>
<dbReference type="EMBL" id="MU005614">
    <property type="protein sequence ID" value="KAF2678146.1"/>
    <property type="molecule type" value="Genomic_DNA"/>
</dbReference>
<name>A0A6G1IIT4_9PLEO</name>
<evidence type="ECO:0000256" key="1">
    <source>
        <dbReference type="SAM" id="MobiDB-lite"/>
    </source>
</evidence>
<protein>
    <submittedName>
        <fullName evidence="2">Uncharacterized protein</fullName>
    </submittedName>
</protein>
<reference evidence="2" key="1">
    <citation type="journal article" date="2020" name="Stud. Mycol.">
        <title>101 Dothideomycetes genomes: a test case for predicting lifestyles and emergence of pathogens.</title>
        <authorList>
            <person name="Haridas S."/>
            <person name="Albert R."/>
            <person name="Binder M."/>
            <person name="Bloem J."/>
            <person name="Labutti K."/>
            <person name="Salamov A."/>
            <person name="Andreopoulos B."/>
            <person name="Baker S."/>
            <person name="Barry K."/>
            <person name="Bills G."/>
            <person name="Bluhm B."/>
            <person name="Cannon C."/>
            <person name="Castanera R."/>
            <person name="Culley D."/>
            <person name="Daum C."/>
            <person name="Ezra D."/>
            <person name="Gonzalez J."/>
            <person name="Henrissat B."/>
            <person name="Kuo A."/>
            <person name="Liang C."/>
            <person name="Lipzen A."/>
            <person name="Lutzoni F."/>
            <person name="Magnuson J."/>
            <person name="Mondo S."/>
            <person name="Nolan M."/>
            <person name="Ohm R."/>
            <person name="Pangilinan J."/>
            <person name="Park H.-J."/>
            <person name="Ramirez L."/>
            <person name="Alfaro M."/>
            <person name="Sun H."/>
            <person name="Tritt A."/>
            <person name="Yoshinaga Y."/>
            <person name="Zwiers L.-H."/>
            <person name="Turgeon B."/>
            <person name="Goodwin S."/>
            <person name="Spatafora J."/>
            <person name="Crous P."/>
            <person name="Grigoriev I."/>
        </authorList>
    </citation>
    <scope>NUCLEOTIDE SEQUENCE</scope>
    <source>
        <strain evidence="2">CBS 122367</strain>
    </source>
</reference>
<gene>
    <name evidence="2" type="ORF">K458DRAFT_436058</name>
</gene>
<feature type="region of interest" description="Disordered" evidence="1">
    <location>
        <begin position="195"/>
        <end position="218"/>
    </location>
</feature>